<reference evidence="7 8" key="1">
    <citation type="journal article" date="2011" name="Proc. Natl. Acad. Sci. U.S.A.">
        <title>Comparative genomics of xylose-fermenting fungi for enhanced biofuel production.</title>
        <authorList>
            <person name="Wohlbach D.J."/>
            <person name="Kuo A."/>
            <person name="Sato T.K."/>
            <person name="Potts K.M."/>
            <person name="Salamov A.A."/>
            <person name="LaButti K.M."/>
            <person name="Sun H."/>
            <person name="Clum A."/>
            <person name="Pangilinan J.L."/>
            <person name="Lindquist E.A."/>
            <person name="Lucas S."/>
            <person name="Lapidus A."/>
            <person name="Jin M."/>
            <person name="Gunawan C."/>
            <person name="Balan V."/>
            <person name="Dale B.E."/>
            <person name="Jeffries T.W."/>
            <person name="Zinkel R."/>
            <person name="Barry K.W."/>
            <person name="Grigoriev I.V."/>
            <person name="Gasch A.P."/>
        </authorList>
    </citation>
    <scope>NUCLEOTIDE SEQUENCE [LARGE SCALE GENOMIC DNA]</scope>
    <source>
        <strain evidence="8">NRRL Y-27907 / 11-Y1</strain>
    </source>
</reference>
<dbReference type="PROSITE" id="PS50069">
    <property type="entry name" value="CULLIN_2"/>
    <property type="match status" value="1"/>
</dbReference>
<dbReference type="SUPFAM" id="SSF46785">
    <property type="entry name" value="Winged helix' DNA-binding domain"/>
    <property type="match status" value="1"/>
</dbReference>
<dbReference type="Gene3D" id="1.10.10.10">
    <property type="entry name" value="Winged helix-like DNA-binding domain superfamily/Winged helix DNA-binding domain"/>
    <property type="match status" value="1"/>
</dbReference>
<dbReference type="SMART" id="SM00182">
    <property type="entry name" value="CULLIN"/>
    <property type="match status" value="1"/>
</dbReference>
<dbReference type="Proteomes" id="UP000000709">
    <property type="component" value="Unassembled WGS sequence"/>
</dbReference>
<dbReference type="InterPro" id="IPR036388">
    <property type="entry name" value="WH-like_DNA-bd_sf"/>
</dbReference>
<dbReference type="GO" id="GO:0031625">
    <property type="term" value="F:ubiquitin protein ligase binding"/>
    <property type="evidence" value="ECO:0007669"/>
    <property type="project" value="InterPro"/>
</dbReference>
<evidence type="ECO:0000256" key="4">
    <source>
        <dbReference type="RuleBase" id="RU003829"/>
    </source>
</evidence>
<dbReference type="RefSeq" id="XP_007372700.1">
    <property type="nucleotide sequence ID" value="XM_007372638.1"/>
</dbReference>
<dbReference type="EMBL" id="GL996499">
    <property type="protein sequence ID" value="EGW35288.1"/>
    <property type="molecule type" value="Genomic_DNA"/>
</dbReference>
<protein>
    <recommendedName>
        <fullName evidence="6">Cullin family profile domain-containing protein</fullName>
    </recommendedName>
</protein>
<dbReference type="AlphaFoldDB" id="G3AGE9"/>
<evidence type="ECO:0000259" key="6">
    <source>
        <dbReference type="PROSITE" id="PS50069"/>
    </source>
</evidence>
<dbReference type="InterPro" id="IPR036390">
    <property type="entry name" value="WH_DNA-bd_sf"/>
</dbReference>
<dbReference type="OMA" id="RWNLIFY"/>
<dbReference type="GO" id="GO:0006511">
    <property type="term" value="P:ubiquitin-dependent protein catabolic process"/>
    <property type="evidence" value="ECO:0007669"/>
    <property type="project" value="InterPro"/>
</dbReference>
<dbReference type="InterPro" id="IPR036317">
    <property type="entry name" value="Cullin_homology_sf"/>
</dbReference>
<accession>G3AGE9</accession>
<dbReference type="GO" id="GO:0031461">
    <property type="term" value="C:cullin-RING ubiquitin ligase complex"/>
    <property type="evidence" value="ECO:0007669"/>
    <property type="project" value="InterPro"/>
</dbReference>
<dbReference type="InterPro" id="IPR016157">
    <property type="entry name" value="Cullin_CS"/>
</dbReference>
<feature type="compositionally biased region" description="Low complexity" evidence="5">
    <location>
        <begin position="1"/>
        <end position="29"/>
    </location>
</feature>
<dbReference type="InterPro" id="IPR016158">
    <property type="entry name" value="Cullin_homology"/>
</dbReference>
<dbReference type="InterPro" id="IPR001373">
    <property type="entry name" value="Cullin_N"/>
</dbReference>
<dbReference type="InterPro" id="IPR045093">
    <property type="entry name" value="Cullin"/>
</dbReference>
<dbReference type="InterPro" id="IPR016159">
    <property type="entry name" value="Cullin_repeat-like_dom_sf"/>
</dbReference>
<keyword evidence="8" id="KW-1185">Reference proteome</keyword>
<evidence type="ECO:0000256" key="5">
    <source>
        <dbReference type="SAM" id="MobiDB-lite"/>
    </source>
</evidence>
<evidence type="ECO:0000256" key="1">
    <source>
        <dbReference type="ARBA" id="ARBA00006019"/>
    </source>
</evidence>
<gene>
    <name evidence="7" type="ORF">SPAPADRAFT_132641</name>
</gene>
<sequence length="750" mass="87934">MSHLDSSSTRESTPSHSTTPSHLRSSTSLDIDQSTHKRKKPNHTSSTVSESVILQLNEAKNSSYAVVDIVLSGGELAHSYSLYYRQIENLCRFKHIEQSQLTQVLYDKLSTYFNTQIKPEIDRILSGENDEQTMSEFLMLFNQYNEKLRILARLFLYLDKNYLLQHSTKKTIIEYGLFLFVEYVLNNETGSNQLSRILLHKHDKLLRTQRVSNTINPVTQQLTKLLIKLHSTRTPPTFEFNLTLISKIIDHYNELKETWRCQPNYIITVFHHMNQEIGYFKTCGKDKEFIQMLLMKLRWNLIFYDFNNVIRHELPELINKPELKLLYSYCKITEADYNYDSMSIFVYEVGCFLMDEFEKVIQNSRTDGKSVIPTLVESYSFYTESLTKLGESDSLEFELRNSLSRAVNTAGNNTYIISQLCKNIDSYFKKPENFPNFEYIMIIFKAISNKHEFLMFYKKDLSKRLLLNKSNVKDEEKLALEFLAEIGESDEDSISLKVMFNDLQLSASEYPQLASASDFEFVPLVLEKKHWPSPLYEELTITLPNNFQEILDTFTTKYCELGEKFKSRKLDWNNYKLHQIIIIGHFHEDIEIQCNLLQAVVIILFNEKHNYTLTELNQRTLMDERLLRQVLDTLVSKKLVIQTEGSFKLNSHFTSKSRKIKLAMLKDKPTDMTVTMSMERNRQEEYKATIVKVMKQHEKYSMTNLLQDCLDLLHKRNPTASVHDLKACIDVLITNEYLKRQDQDTLIYIA</sequence>
<dbReference type="HOGENOM" id="CLU_335858_0_0_1"/>
<feature type="region of interest" description="Disordered" evidence="5">
    <location>
        <begin position="1"/>
        <end position="49"/>
    </location>
</feature>
<organism evidence="8">
    <name type="scientific">Spathaspora passalidarum (strain NRRL Y-27907 / 11-Y1)</name>
    <dbReference type="NCBI Taxonomy" id="619300"/>
    <lineage>
        <taxon>Eukaryota</taxon>
        <taxon>Fungi</taxon>
        <taxon>Dikarya</taxon>
        <taxon>Ascomycota</taxon>
        <taxon>Saccharomycotina</taxon>
        <taxon>Pichiomycetes</taxon>
        <taxon>Debaryomycetaceae</taxon>
        <taxon>Spathaspora</taxon>
    </lineage>
</organism>
<dbReference type="InterPro" id="IPR059120">
    <property type="entry name" value="Cullin-like_AB"/>
</dbReference>
<dbReference type="KEGG" id="spaa:SPAPADRAFT_132641"/>
<dbReference type="SMART" id="SM00884">
    <property type="entry name" value="Cullin_Nedd8"/>
    <property type="match status" value="1"/>
</dbReference>
<dbReference type="GeneID" id="18869676"/>
<dbReference type="Gene3D" id="1.20.1310.10">
    <property type="entry name" value="Cullin Repeats"/>
    <property type="match status" value="2"/>
</dbReference>
<name>G3AGE9_SPAPN</name>
<dbReference type="InterPro" id="IPR019559">
    <property type="entry name" value="Cullin_neddylation_domain"/>
</dbReference>
<dbReference type="Pfam" id="PF26557">
    <property type="entry name" value="Cullin_AB"/>
    <property type="match status" value="1"/>
</dbReference>
<evidence type="ECO:0000256" key="3">
    <source>
        <dbReference type="PROSITE-ProRule" id="PRU00330"/>
    </source>
</evidence>
<evidence type="ECO:0000256" key="2">
    <source>
        <dbReference type="ARBA" id="ARBA00022843"/>
    </source>
</evidence>
<dbReference type="eggNOG" id="KOG2167">
    <property type="taxonomic scope" value="Eukaryota"/>
</dbReference>
<feature type="domain" description="Cullin family profile" evidence="6">
    <location>
        <begin position="436"/>
        <end position="635"/>
    </location>
</feature>
<proteinExistence type="inferred from homology"/>
<dbReference type="OrthoDB" id="27073at2759"/>
<evidence type="ECO:0000313" key="7">
    <source>
        <dbReference type="EMBL" id="EGW35288.1"/>
    </source>
</evidence>
<dbReference type="Gene3D" id="3.30.230.130">
    <property type="entry name" value="Cullin, Chain C, Domain 2"/>
    <property type="match status" value="1"/>
</dbReference>
<dbReference type="SUPFAM" id="SSF75632">
    <property type="entry name" value="Cullin homology domain"/>
    <property type="match status" value="1"/>
</dbReference>
<dbReference type="Pfam" id="PF10557">
    <property type="entry name" value="Cullin_Nedd8"/>
    <property type="match status" value="1"/>
</dbReference>
<dbReference type="Pfam" id="PF00888">
    <property type="entry name" value="Cullin"/>
    <property type="match status" value="1"/>
</dbReference>
<dbReference type="STRING" id="619300.G3AGE9"/>
<dbReference type="InParanoid" id="G3AGE9"/>
<keyword evidence="2" id="KW-0832">Ubl conjugation</keyword>
<dbReference type="PROSITE" id="PS01256">
    <property type="entry name" value="CULLIN_1"/>
    <property type="match status" value="1"/>
</dbReference>
<dbReference type="PANTHER" id="PTHR11932">
    <property type="entry name" value="CULLIN"/>
    <property type="match status" value="1"/>
</dbReference>
<dbReference type="SUPFAM" id="SSF74788">
    <property type="entry name" value="Cullin repeat-like"/>
    <property type="match status" value="1"/>
</dbReference>
<comment type="similarity">
    <text evidence="1 3 4">Belongs to the cullin family.</text>
</comment>
<evidence type="ECO:0000313" key="8">
    <source>
        <dbReference type="Proteomes" id="UP000000709"/>
    </source>
</evidence>